<feature type="active site" evidence="9">
    <location>
        <position position="499"/>
    </location>
</feature>
<comment type="catalytic activity">
    <reaction evidence="9">
        <text>L-glutamine + H2O = L-glutamate + NH4(+)</text>
        <dbReference type="Rhea" id="RHEA:15889"/>
        <dbReference type="ChEBI" id="CHEBI:15377"/>
        <dbReference type="ChEBI" id="CHEBI:28938"/>
        <dbReference type="ChEBI" id="CHEBI:29985"/>
        <dbReference type="ChEBI" id="CHEBI:58359"/>
    </reaction>
</comment>
<evidence type="ECO:0000313" key="13">
    <source>
        <dbReference type="Proteomes" id="UP000671862"/>
    </source>
</evidence>
<feature type="binding site" evidence="9">
    <location>
        <position position="221"/>
    </location>
    <ligand>
        <name>UTP</name>
        <dbReference type="ChEBI" id="CHEBI:46398"/>
    </ligand>
</feature>
<feature type="binding site" evidence="9">
    <location>
        <begin position="145"/>
        <end position="147"/>
    </location>
    <ligand>
        <name>CTP</name>
        <dbReference type="ChEBI" id="CHEBI:37563"/>
        <note>allosteric inhibitor</note>
    </ligand>
</feature>
<feature type="domain" description="Glutamine amidotransferase" evidence="10">
    <location>
        <begin position="294"/>
        <end position="518"/>
    </location>
</feature>
<dbReference type="Gene3D" id="3.40.50.880">
    <property type="match status" value="1"/>
</dbReference>
<evidence type="ECO:0000256" key="5">
    <source>
        <dbReference type="ARBA" id="ARBA00022840"/>
    </source>
</evidence>
<keyword evidence="13" id="KW-1185">Reference proteome</keyword>
<dbReference type="RefSeq" id="WP_207567149.1">
    <property type="nucleotide sequence ID" value="NZ_CP071446.1"/>
</dbReference>
<evidence type="ECO:0000256" key="6">
    <source>
        <dbReference type="ARBA" id="ARBA00022962"/>
    </source>
</evidence>
<comment type="function">
    <text evidence="9">Catalyzes the ATP-dependent amination of UTP to CTP with either L-glutamine or ammonia as the source of nitrogen. Regulates intracellular CTP levels through interactions with the four ribonucleotide triphosphates.</text>
</comment>
<gene>
    <name evidence="9" type="primary">pyrG</name>
    <name evidence="12" type="ORF">JYK00_02585</name>
</gene>
<comment type="catalytic activity">
    <reaction evidence="8 9">
        <text>UTP + L-glutamine + ATP + H2O = CTP + L-glutamate + ADP + phosphate + 2 H(+)</text>
        <dbReference type="Rhea" id="RHEA:26426"/>
        <dbReference type="ChEBI" id="CHEBI:15377"/>
        <dbReference type="ChEBI" id="CHEBI:15378"/>
        <dbReference type="ChEBI" id="CHEBI:29985"/>
        <dbReference type="ChEBI" id="CHEBI:30616"/>
        <dbReference type="ChEBI" id="CHEBI:37563"/>
        <dbReference type="ChEBI" id="CHEBI:43474"/>
        <dbReference type="ChEBI" id="CHEBI:46398"/>
        <dbReference type="ChEBI" id="CHEBI:58359"/>
        <dbReference type="ChEBI" id="CHEBI:456216"/>
        <dbReference type="EC" id="6.3.4.2"/>
    </reaction>
</comment>
<evidence type="ECO:0000256" key="2">
    <source>
        <dbReference type="ARBA" id="ARBA00007533"/>
    </source>
</evidence>
<feature type="binding site" evidence="9">
    <location>
        <begin position="185"/>
        <end position="190"/>
    </location>
    <ligand>
        <name>UTP</name>
        <dbReference type="ChEBI" id="CHEBI:46398"/>
    </ligand>
</feature>
<feature type="active site" evidence="9">
    <location>
        <position position="501"/>
    </location>
</feature>
<feature type="region of interest" description="Amidoligase domain" evidence="9">
    <location>
        <begin position="1"/>
        <end position="264"/>
    </location>
</feature>
<dbReference type="EC" id="6.3.4.2" evidence="9"/>
<feature type="domain" description="CTP synthase N-terminal" evidence="11">
    <location>
        <begin position="4"/>
        <end position="264"/>
    </location>
</feature>
<dbReference type="InterPro" id="IPR033828">
    <property type="entry name" value="GATase1_CTP_Synthase"/>
</dbReference>
<feature type="binding site" evidence="9">
    <location>
        <position position="342"/>
    </location>
    <ligand>
        <name>L-glutamine</name>
        <dbReference type="ChEBI" id="CHEBI:58359"/>
    </ligand>
</feature>
<evidence type="ECO:0000256" key="8">
    <source>
        <dbReference type="ARBA" id="ARBA00047781"/>
    </source>
</evidence>
<evidence type="ECO:0000256" key="7">
    <source>
        <dbReference type="ARBA" id="ARBA00022975"/>
    </source>
</evidence>
<dbReference type="HAMAP" id="MF_01227">
    <property type="entry name" value="PyrG"/>
    <property type="match status" value="1"/>
</dbReference>
<dbReference type="InterPro" id="IPR027417">
    <property type="entry name" value="P-loop_NTPase"/>
</dbReference>
<dbReference type="Gene3D" id="3.40.50.300">
    <property type="entry name" value="P-loop containing nucleotide triphosphate hydrolases"/>
    <property type="match status" value="1"/>
</dbReference>
<dbReference type="PANTHER" id="PTHR11550:SF0">
    <property type="entry name" value="CTP SYNTHASE-RELATED"/>
    <property type="match status" value="1"/>
</dbReference>
<comment type="similarity">
    <text evidence="2 9">Belongs to the CTP synthase family.</text>
</comment>
<evidence type="ECO:0000259" key="10">
    <source>
        <dbReference type="Pfam" id="PF00117"/>
    </source>
</evidence>
<dbReference type="InterPro" id="IPR029062">
    <property type="entry name" value="Class_I_gatase-like"/>
</dbReference>
<dbReference type="InterPro" id="IPR017926">
    <property type="entry name" value="GATASE"/>
</dbReference>
<dbReference type="CDD" id="cd01746">
    <property type="entry name" value="GATase1_CTP_Synthase"/>
    <property type="match status" value="1"/>
</dbReference>
<feature type="binding site" evidence="9">
    <location>
        <begin position="185"/>
        <end position="190"/>
    </location>
    <ligand>
        <name>CTP</name>
        <dbReference type="ChEBI" id="CHEBI:37563"/>
        <note>allosteric inhibitor</note>
    </ligand>
</feature>
<evidence type="ECO:0000256" key="4">
    <source>
        <dbReference type="ARBA" id="ARBA00022741"/>
    </source>
</evidence>
<feature type="binding site" evidence="9">
    <location>
        <position position="221"/>
    </location>
    <ligand>
        <name>CTP</name>
        <dbReference type="ChEBI" id="CHEBI:37563"/>
        <note>allosteric inhibitor</note>
    </ligand>
</feature>
<evidence type="ECO:0000259" key="11">
    <source>
        <dbReference type="Pfam" id="PF06418"/>
    </source>
</evidence>
<keyword evidence="5 9" id="KW-0067">ATP-binding</keyword>
<keyword evidence="3 9" id="KW-0436">Ligase</keyword>
<feature type="binding site" evidence="9">
    <location>
        <position position="451"/>
    </location>
    <ligand>
        <name>L-glutamine</name>
        <dbReference type="ChEBI" id="CHEBI:58359"/>
    </ligand>
</feature>
<dbReference type="GO" id="GO:0003883">
    <property type="term" value="F:CTP synthase activity"/>
    <property type="evidence" value="ECO:0007669"/>
    <property type="project" value="UniProtKB-EC"/>
</dbReference>
<comment type="caution">
    <text evidence="9">Lacks conserved residue(s) required for the propagation of feature annotation.</text>
</comment>
<comment type="activity regulation">
    <text evidence="9">Allosterically activated by GTP, when glutamine is the substrate; GTP has no effect on the reaction when ammonia is the substrate. The allosteric effector GTP functions by stabilizing the protein conformation that binds the tetrahedral intermediate(s) formed during glutamine hydrolysis. Inhibited by the product CTP, via allosteric rather than competitive inhibition.</text>
</comment>
<accession>A0ABX7SAT2</accession>
<comment type="catalytic activity">
    <reaction evidence="9">
        <text>UTP + NH4(+) + ATP = CTP + ADP + phosphate + 2 H(+)</text>
        <dbReference type="Rhea" id="RHEA:16597"/>
        <dbReference type="ChEBI" id="CHEBI:15378"/>
        <dbReference type="ChEBI" id="CHEBI:28938"/>
        <dbReference type="ChEBI" id="CHEBI:30616"/>
        <dbReference type="ChEBI" id="CHEBI:37563"/>
        <dbReference type="ChEBI" id="CHEBI:43474"/>
        <dbReference type="ChEBI" id="CHEBI:46398"/>
        <dbReference type="ChEBI" id="CHEBI:456216"/>
    </reaction>
</comment>
<feature type="binding site" evidence="9">
    <location>
        <begin position="15"/>
        <end position="20"/>
    </location>
    <ligand>
        <name>ATP</name>
        <dbReference type="ChEBI" id="CHEBI:30616"/>
    </ligand>
</feature>
<name>A0ABX7SAT2_9BACT</name>
<feature type="binding site" evidence="9">
    <location>
        <begin position="370"/>
        <end position="373"/>
    </location>
    <ligand>
        <name>L-glutamine</name>
        <dbReference type="ChEBI" id="CHEBI:58359"/>
    </ligand>
</feature>
<comment type="subunit">
    <text evidence="9">Homotetramer.</text>
</comment>
<feature type="binding site" evidence="9">
    <location>
        <position position="14"/>
    </location>
    <ligand>
        <name>CTP</name>
        <dbReference type="ChEBI" id="CHEBI:37563"/>
        <note>allosteric inhibitor</note>
    </ligand>
</feature>
<comment type="pathway">
    <text evidence="1 9">Pyrimidine metabolism; CTP biosynthesis via de novo pathway; CTP from UDP: step 2/2.</text>
</comment>
<dbReference type="SUPFAM" id="SSF52540">
    <property type="entry name" value="P-loop containing nucleoside triphosphate hydrolases"/>
    <property type="match status" value="1"/>
</dbReference>
<evidence type="ECO:0000313" key="12">
    <source>
        <dbReference type="EMBL" id="QTA38430.1"/>
    </source>
</evidence>
<reference evidence="12 13" key="1">
    <citation type="submission" date="2021-03" db="EMBL/GenBank/DDBJ databases">
        <title>Thermosipho ferrireducens sp.nov., an anaerobic thermophilic iron-reducing bacterium isolated from a deep-sea hydrothermal sulfide deposits.</title>
        <authorList>
            <person name="Zeng X."/>
            <person name="Chen Y."/>
            <person name="Shao Z."/>
        </authorList>
    </citation>
    <scope>NUCLEOTIDE SEQUENCE [LARGE SCALE GENOMIC DNA]</scope>
    <source>
        <strain evidence="12 13">JL129W03</strain>
    </source>
</reference>
<keyword evidence="9" id="KW-0479">Metal-binding</keyword>
<dbReference type="InterPro" id="IPR017456">
    <property type="entry name" value="CTP_synthase_N"/>
</dbReference>
<feature type="binding site" evidence="9">
    <location>
        <position position="393"/>
    </location>
    <ligand>
        <name>L-glutamine</name>
        <dbReference type="ChEBI" id="CHEBI:58359"/>
    </ligand>
</feature>
<dbReference type="PANTHER" id="PTHR11550">
    <property type="entry name" value="CTP SYNTHASE"/>
    <property type="match status" value="1"/>
</dbReference>
<evidence type="ECO:0000256" key="9">
    <source>
        <dbReference type="HAMAP-Rule" id="MF_01227"/>
    </source>
</evidence>
<keyword evidence="9" id="KW-0460">Magnesium</keyword>
<dbReference type="CDD" id="cd03113">
    <property type="entry name" value="CTPS_N"/>
    <property type="match status" value="1"/>
</dbReference>
<comment type="miscellaneous">
    <text evidence="9">CTPSs have evolved a hybrid strategy for distinguishing between UTP and CTP. The overlapping regions of the product feedback inhibitory and substrate sites recognize a common feature in both compounds, the triphosphate moiety. To differentiate isosteric substrate and product pyrimidine rings, an additional pocket far from the expected kinase/ligase catalytic site, specifically recognizes the cytosine and ribose portions of the product inhibitor.</text>
</comment>
<feature type="active site" description="Nucleophile; for glutamine hydrolysis" evidence="9">
    <location>
        <position position="369"/>
    </location>
</feature>
<keyword evidence="7 9" id="KW-0665">Pyrimidine biosynthesis</keyword>
<dbReference type="EMBL" id="CP071446">
    <property type="protein sequence ID" value="QTA38430.1"/>
    <property type="molecule type" value="Genomic_DNA"/>
</dbReference>
<feature type="binding site" evidence="9">
    <location>
        <position position="72"/>
    </location>
    <ligand>
        <name>Mg(2+)</name>
        <dbReference type="ChEBI" id="CHEBI:18420"/>
    </ligand>
</feature>
<proteinExistence type="inferred from homology"/>
<keyword evidence="6 9" id="KW-0315">Glutamine amidotransferase</keyword>
<dbReference type="Pfam" id="PF00117">
    <property type="entry name" value="GATase"/>
    <property type="match status" value="1"/>
</dbReference>
<feature type="binding site" evidence="9">
    <location>
        <position position="14"/>
    </location>
    <ligand>
        <name>UTP</name>
        <dbReference type="ChEBI" id="CHEBI:46398"/>
    </ligand>
</feature>
<keyword evidence="4 9" id="KW-0547">Nucleotide-binding</keyword>
<evidence type="ECO:0000256" key="1">
    <source>
        <dbReference type="ARBA" id="ARBA00005171"/>
    </source>
</evidence>
<dbReference type="PROSITE" id="PS51273">
    <property type="entry name" value="GATASE_TYPE_1"/>
    <property type="match status" value="1"/>
</dbReference>
<evidence type="ECO:0000256" key="3">
    <source>
        <dbReference type="ARBA" id="ARBA00022598"/>
    </source>
</evidence>
<dbReference type="NCBIfam" id="NF003792">
    <property type="entry name" value="PRK05380.1"/>
    <property type="match status" value="1"/>
</dbReference>
<organism evidence="12 13">
    <name type="scientific">Thermosipho ferrireducens</name>
    <dbReference type="NCBI Taxonomy" id="2571116"/>
    <lineage>
        <taxon>Bacteria</taxon>
        <taxon>Thermotogati</taxon>
        <taxon>Thermotogota</taxon>
        <taxon>Thermotogae</taxon>
        <taxon>Thermotogales</taxon>
        <taxon>Fervidobacteriaceae</taxon>
        <taxon>Thermosipho</taxon>
    </lineage>
</organism>
<protein>
    <recommendedName>
        <fullName evidence="9">CTP synthase</fullName>
        <ecNumber evidence="9">6.3.4.2</ecNumber>
    </recommendedName>
    <alternativeName>
        <fullName evidence="9">Cytidine 5'-triphosphate synthase</fullName>
    </alternativeName>
    <alternativeName>
        <fullName evidence="9">Cytidine triphosphate synthetase</fullName>
        <shortName evidence="9">CTP synthetase</shortName>
        <shortName evidence="9">CTPS</shortName>
    </alternativeName>
    <alternativeName>
        <fullName evidence="9">UTP--ammonia ligase</fullName>
    </alternativeName>
</protein>
<sequence length="523" mass="58743">MPQKFVVVTGGVLSGIGKGIFSASLARLLKDSGIDVNILKIDPYLNVDAGTMNPNQHGEVFVTEDGYEADLDLGHYERFLGINVSRRNNITAGQIYSSVIQREREGKYLGSTVQIVPHVTSEIKERITSMKGEVLVIEIGGTVGDIEGEVFLEAVRELAFEVGRENFLFVHVTYVPYLRTTNEFKTKPTQQSVQLLRRIGIHPDTVVVRTETPIDANSLYKVALFSGVSRNMVINLPDVPNVYEVPNVLHSLGIHNLVGEKLGLKIIDKFSWNYPKSFQPLKIGIVGKYLGTDDAYKSIIESIYLSGVQKPVVIDAQELEEMADEQIKYYLEQFDALIIPGGFGRRGIEGKIKAIKYARENKKPILGICLGMQLMVIEFARNVGGLTKANSTEFDPETPHPIVNMMEEQKKILHLGGTMRLGAQKTLIEKNTLLERIYNGKNLVYERHRHRYEVDSEKFKNLFKKPGEPGNKLIISAKSDFVEAIELENHPFFVGIQYHPEYKTRVGNPHPIFNWFVKVAGGK</sequence>
<dbReference type="NCBIfam" id="TIGR00337">
    <property type="entry name" value="PyrG"/>
    <property type="match status" value="1"/>
</dbReference>
<feature type="binding site" evidence="9">
    <location>
        <position position="138"/>
    </location>
    <ligand>
        <name>Mg(2+)</name>
        <dbReference type="ChEBI" id="CHEBI:18420"/>
    </ligand>
</feature>
<dbReference type="Pfam" id="PF06418">
    <property type="entry name" value="CTP_synth_N"/>
    <property type="match status" value="1"/>
</dbReference>
<feature type="binding site" evidence="9">
    <location>
        <position position="72"/>
    </location>
    <ligand>
        <name>ATP</name>
        <dbReference type="ChEBI" id="CHEBI:30616"/>
    </ligand>
</feature>
<dbReference type="SUPFAM" id="SSF52317">
    <property type="entry name" value="Class I glutamine amidotransferase-like"/>
    <property type="match status" value="1"/>
</dbReference>
<dbReference type="InterPro" id="IPR004468">
    <property type="entry name" value="CTP_synthase"/>
</dbReference>
<dbReference type="Proteomes" id="UP000671862">
    <property type="component" value="Chromosome"/>
</dbReference>
<feature type="binding site" evidence="9">
    <location>
        <position position="239"/>
    </location>
    <ligand>
        <name>ATP</name>
        <dbReference type="ChEBI" id="CHEBI:30616"/>
    </ligand>
</feature>